<dbReference type="GO" id="GO:0000105">
    <property type="term" value="P:L-histidine biosynthetic process"/>
    <property type="evidence" value="ECO:0007669"/>
    <property type="project" value="UniProtKB-UniRule"/>
</dbReference>
<reference evidence="16" key="1">
    <citation type="submission" date="2017-09" db="EMBL/GenBank/DDBJ databases">
        <title>Depth-based differentiation of microbial function through sediment-hosted aquifers and enrichment of novel symbionts in the deep terrestrial subsurface.</title>
        <authorList>
            <person name="Probst A.J."/>
            <person name="Ladd B."/>
            <person name="Jarett J.K."/>
            <person name="Geller-Mcgrath D.E."/>
            <person name="Sieber C.M.K."/>
            <person name="Emerson J.B."/>
            <person name="Anantharaman K."/>
            <person name="Thomas B.C."/>
            <person name="Malmstrom R."/>
            <person name="Stieglmeier M."/>
            <person name="Klingl A."/>
            <person name="Woyke T."/>
            <person name="Ryan C.M."/>
            <person name="Banfield J.F."/>
        </authorList>
    </citation>
    <scope>NUCLEOTIDE SEQUENCE [LARGE SCALE GENOMIC DNA]</scope>
</reference>
<evidence type="ECO:0000256" key="6">
    <source>
        <dbReference type="ARBA" id="ARBA00022605"/>
    </source>
</evidence>
<protein>
    <recommendedName>
        <fullName evidence="4 13">ATP phosphoribosyltransferase</fullName>
        <ecNumber evidence="4 13">2.4.2.17</ecNumber>
    </recommendedName>
</protein>
<keyword evidence="11" id="KW-0368">Histidine biosynthesis</keyword>
<evidence type="ECO:0000256" key="4">
    <source>
        <dbReference type="ARBA" id="ARBA00011946"/>
    </source>
</evidence>
<evidence type="ECO:0000256" key="12">
    <source>
        <dbReference type="ARBA" id="ARBA00024861"/>
    </source>
</evidence>
<evidence type="ECO:0000256" key="3">
    <source>
        <dbReference type="ARBA" id="ARBA00004667"/>
    </source>
</evidence>
<dbReference type="AlphaFoldDB" id="A0A2M7XE78"/>
<organism evidence="15 16">
    <name type="scientific">Candidatus Uhrbacteria bacterium CG_4_9_14_3_um_filter_50_9</name>
    <dbReference type="NCBI Taxonomy" id="1975035"/>
    <lineage>
        <taxon>Bacteria</taxon>
        <taxon>Candidatus Uhriibacteriota</taxon>
    </lineage>
</organism>
<evidence type="ECO:0000256" key="13">
    <source>
        <dbReference type="NCBIfam" id="TIGR00070"/>
    </source>
</evidence>
<dbReference type="InterPro" id="IPR013820">
    <property type="entry name" value="ATP_PRibTrfase_cat"/>
</dbReference>
<comment type="subcellular location">
    <subcellularLocation>
        <location evidence="2">Cytoplasm</location>
    </subcellularLocation>
</comment>
<evidence type="ECO:0000313" key="15">
    <source>
        <dbReference type="EMBL" id="PJA46188.1"/>
    </source>
</evidence>
<gene>
    <name evidence="15" type="primary">hisG</name>
    <name evidence="15" type="ORF">CO174_00635</name>
</gene>
<dbReference type="GO" id="GO:0005524">
    <property type="term" value="F:ATP binding"/>
    <property type="evidence" value="ECO:0007669"/>
    <property type="project" value="UniProtKB-KW"/>
</dbReference>
<dbReference type="Pfam" id="PF01634">
    <property type="entry name" value="HisG"/>
    <property type="match status" value="1"/>
</dbReference>
<evidence type="ECO:0000259" key="14">
    <source>
        <dbReference type="Pfam" id="PF01634"/>
    </source>
</evidence>
<dbReference type="PANTHER" id="PTHR21403:SF10">
    <property type="entry name" value="ATP PHOSPHORIBOSYLTRANSFERASE"/>
    <property type="match status" value="1"/>
</dbReference>
<evidence type="ECO:0000313" key="16">
    <source>
        <dbReference type="Proteomes" id="UP000229385"/>
    </source>
</evidence>
<dbReference type="Gene3D" id="3.40.190.10">
    <property type="entry name" value="Periplasmic binding protein-like II"/>
    <property type="match status" value="2"/>
</dbReference>
<dbReference type="SUPFAM" id="SSF53850">
    <property type="entry name" value="Periplasmic binding protein-like II"/>
    <property type="match status" value="1"/>
</dbReference>
<dbReference type="NCBIfam" id="TIGR00070">
    <property type="entry name" value="hisG"/>
    <property type="match status" value="1"/>
</dbReference>
<comment type="function">
    <text evidence="12">Catalyzes the condensation of ATP and 5-phosphoribose 1-diphosphate to form N'-(5'-phosphoribosyl)-ATP (PR-ATP). Has a crucial role in the pathway because the rate of histidine biosynthesis seems to be controlled primarily by regulation of HisG enzymatic activity.</text>
</comment>
<accession>A0A2M7XE78</accession>
<evidence type="ECO:0000256" key="1">
    <source>
        <dbReference type="ARBA" id="ARBA00000915"/>
    </source>
</evidence>
<dbReference type="InterPro" id="IPR001348">
    <property type="entry name" value="ATP_PRibTrfase_HisG"/>
</dbReference>
<feature type="domain" description="ATP phosphoribosyltransferase catalytic" evidence="14">
    <location>
        <begin position="84"/>
        <end position="241"/>
    </location>
</feature>
<dbReference type="Proteomes" id="UP000229385">
    <property type="component" value="Unassembled WGS sequence"/>
</dbReference>
<keyword evidence="6" id="KW-0028">Amino-acid biosynthesis</keyword>
<dbReference type="EC" id="2.4.2.17" evidence="4 13"/>
<evidence type="ECO:0000256" key="11">
    <source>
        <dbReference type="ARBA" id="ARBA00023102"/>
    </source>
</evidence>
<keyword evidence="7 15" id="KW-0328">Glycosyltransferase</keyword>
<dbReference type="EMBL" id="PFWU01000008">
    <property type="protein sequence ID" value="PJA46188.1"/>
    <property type="molecule type" value="Genomic_DNA"/>
</dbReference>
<keyword evidence="8 15" id="KW-0808">Transferase</keyword>
<sequence length="246" mass="26978">MGGCRRDLPPDAHPDSSTCRLEGCGTRAFCSPKEEVMKLALPKGRLWPGVERVLAVAGFVFAQPHPRAYTLEGSDPLLQAKLYKPRAIPQLVALGICDVGFVGLDLVKESGYEQVIILLDLGLNPVEIVVAVHQSTPDLLEQPPKRPLVIATEYVNLAHQWALKRGLSHIVIQTWGSTEGYAPIEADIVFDCTETGATIEANGLIQVDHITNSSTHLIANVDALQDPIKRQYIERLQKALQEVIHD</sequence>
<evidence type="ECO:0000256" key="10">
    <source>
        <dbReference type="ARBA" id="ARBA00022840"/>
    </source>
</evidence>
<keyword evidence="10" id="KW-0067">ATP-binding</keyword>
<evidence type="ECO:0000256" key="5">
    <source>
        <dbReference type="ARBA" id="ARBA00022490"/>
    </source>
</evidence>
<comment type="catalytic activity">
    <reaction evidence="1">
        <text>1-(5-phospho-beta-D-ribosyl)-ATP + diphosphate = 5-phospho-alpha-D-ribose 1-diphosphate + ATP</text>
        <dbReference type="Rhea" id="RHEA:18473"/>
        <dbReference type="ChEBI" id="CHEBI:30616"/>
        <dbReference type="ChEBI" id="CHEBI:33019"/>
        <dbReference type="ChEBI" id="CHEBI:58017"/>
        <dbReference type="ChEBI" id="CHEBI:73183"/>
        <dbReference type="EC" id="2.4.2.17"/>
    </reaction>
</comment>
<evidence type="ECO:0000256" key="7">
    <source>
        <dbReference type="ARBA" id="ARBA00022676"/>
    </source>
</evidence>
<comment type="caution">
    <text evidence="15">The sequence shown here is derived from an EMBL/GenBank/DDBJ whole genome shotgun (WGS) entry which is preliminary data.</text>
</comment>
<evidence type="ECO:0000256" key="2">
    <source>
        <dbReference type="ARBA" id="ARBA00004496"/>
    </source>
</evidence>
<evidence type="ECO:0000256" key="9">
    <source>
        <dbReference type="ARBA" id="ARBA00022741"/>
    </source>
</evidence>
<dbReference type="GO" id="GO:0005737">
    <property type="term" value="C:cytoplasm"/>
    <property type="evidence" value="ECO:0007669"/>
    <property type="project" value="UniProtKB-SubCell"/>
</dbReference>
<proteinExistence type="predicted"/>
<keyword evidence="9" id="KW-0547">Nucleotide-binding</keyword>
<evidence type="ECO:0000256" key="8">
    <source>
        <dbReference type="ARBA" id="ARBA00022679"/>
    </source>
</evidence>
<name>A0A2M7XE78_9BACT</name>
<comment type="pathway">
    <text evidence="3">Amino-acid biosynthesis; L-histidine biosynthesis; L-histidine from 5-phospho-alpha-D-ribose 1-diphosphate: step 1/9.</text>
</comment>
<keyword evidence="5" id="KW-0963">Cytoplasm</keyword>
<dbReference type="PANTHER" id="PTHR21403">
    <property type="entry name" value="ATP PHOSPHORIBOSYLTRANSFERASE ATP-PRTASE"/>
    <property type="match status" value="1"/>
</dbReference>
<dbReference type="GO" id="GO:0003879">
    <property type="term" value="F:ATP phosphoribosyltransferase activity"/>
    <property type="evidence" value="ECO:0007669"/>
    <property type="project" value="UniProtKB-UniRule"/>
</dbReference>
<dbReference type="UniPathway" id="UPA00031">
    <property type="reaction ID" value="UER00006"/>
</dbReference>